<reference evidence="2 3" key="1">
    <citation type="submission" date="2020-09" db="EMBL/GenBank/DDBJ databases">
        <title>Genomic characterization of a novel Parvarchaeota family in acid mine drainage sediments.</title>
        <authorList>
            <person name="Luo Z.-H."/>
        </authorList>
    </citation>
    <scope>NUCLEOTIDE SEQUENCE [LARGE SCALE GENOMIC DNA]</scope>
    <source>
        <strain evidence="2">TL1-5_bins.178</strain>
    </source>
</reference>
<name>A0A8T3UUE5_9ARCH</name>
<dbReference type="CDD" id="cd00761">
    <property type="entry name" value="Glyco_tranf_GTA_type"/>
    <property type="match status" value="1"/>
</dbReference>
<evidence type="ECO:0000313" key="2">
    <source>
        <dbReference type="EMBL" id="MBE5728110.1"/>
    </source>
</evidence>
<dbReference type="Pfam" id="PF00535">
    <property type="entry name" value="Glycos_transf_2"/>
    <property type="match status" value="1"/>
</dbReference>
<proteinExistence type="predicted"/>
<dbReference type="PANTHER" id="PTHR22916">
    <property type="entry name" value="GLYCOSYLTRANSFERASE"/>
    <property type="match status" value="1"/>
</dbReference>
<dbReference type="InterPro" id="IPR029044">
    <property type="entry name" value="Nucleotide-diphossugar_trans"/>
</dbReference>
<evidence type="ECO:0000313" key="3">
    <source>
        <dbReference type="Proteomes" id="UP000763484"/>
    </source>
</evidence>
<dbReference type="Gene3D" id="3.90.550.10">
    <property type="entry name" value="Spore Coat Polysaccharide Biosynthesis Protein SpsA, Chain A"/>
    <property type="match status" value="1"/>
</dbReference>
<dbReference type="SUPFAM" id="SSF53448">
    <property type="entry name" value="Nucleotide-diphospho-sugar transferases"/>
    <property type="match status" value="1"/>
</dbReference>
<dbReference type="Proteomes" id="UP000763484">
    <property type="component" value="Unassembled WGS sequence"/>
</dbReference>
<protein>
    <submittedName>
        <fullName evidence="2">Glycosyltransferase family 2 protein</fullName>
    </submittedName>
</protein>
<feature type="domain" description="Glycosyltransferase 2-like" evidence="1">
    <location>
        <begin position="7"/>
        <end position="113"/>
    </location>
</feature>
<sequence>MEKPFISVIVTAYNRKQFILEALNSIINQTLSRDKYEVIVTKNFEDKDIDKFISDNDMKNILFTEPGIGMRLADAIKLCQGDVITFLDDDDIYSKDRLERVYDVFKNYNVGFYHNGSIRNKIDEDYLDLIKRLEVTDANNYKIIEYPYKSRAYVRNWGNDSSIAIT</sequence>
<feature type="non-terminal residue" evidence="2">
    <location>
        <position position="166"/>
    </location>
</feature>
<accession>A0A8T3UUE5</accession>
<evidence type="ECO:0000259" key="1">
    <source>
        <dbReference type="Pfam" id="PF00535"/>
    </source>
</evidence>
<gene>
    <name evidence="2" type="ORF">IHE50_01695</name>
</gene>
<comment type="caution">
    <text evidence="2">The sequence shown here is derived from an EMBL/GenBank/DDBJ whole genome shotgun (WGS) entry which is preliminary data.</text>
</comment>
<dbReference type="EMBL" id="JADFAQ010000022">
    <property type="protein sequence ID" value="MBE5728110.1"/>
    <property type="molecule type" value="Genomic_DNA"/>
</dbReference>
<dbReference type="GO" id="GO:0016758">
    <property type="term" value="F:hexosyltransferase activity"/>
    <property type="evidence" value="ECO:0007669"/>
    <property type="project" value="UniProtKB-ARBA"/>
</dbReference>
<dbReference type="InterPro" id="IPR001173">
    <property type="entry name" value="Glyco_trans_2-like"/>
</dbReference>
<dbReference type="PANTHER" id="PTHR22916:SF3">
    <property type="entry name" value="UDP-GLCNAC:BETAGAL BETA-1,3-N-ACETYLGLUCOSAMINYLTRANSFERASE-LIKE PROTEIN 1"/>
    <property type="match status" value="1"/>
</dbReference>
<organism evidence="2 3">
    <name type="scientific">Candidatus Acidifodinimicrobium mancum</name>
    <dbReference type="NCBI Taxonomy" id="2898728"/>
    <lineage>
        <taxon>Archaea</taxon>
        <taxon>Candidatus Parvarchaeota</taxon>
        <taxon>Candidatus Acidifodinimicrobiaceae</taxon>
        <taxon>Candidatus Acidifodinimicrobium</taxon>
    </lineage>
</organism>
<dbReference type="AlphaFoldDB" id="A0A8T3UUE5"/>